<keyword evidence="2" id="KW-0472">Membrane</keyword>
<sequence>MADDHTENRPVRGDSPRGLATTDGPPDTPVPPHREIPDVRNGIAFAAAGIVFLFVVATGLVIWAAASLDGGIPGVTAPARDRPNQQDPPAAPRTLEPTHAGTTTEQGRKPAGPSTETVQAAPLAGNRRPAGGPSAAELSGLALPLDCPGVGTRIESVLTDPDGPTVVRVTCAAGSGSPPTALLAYAWDAGAPRLVATLLGTDEGLLVDDLTRAGDTITAQAQGWSAPTIPRCCPDTSTTLRWRLTPLGAQRI</sequence>
<feature type="region of interest" description="Disordered" evidence="1">
    <location>
        <begin position="76"/>
        <end position="118"/>
    </location>
</feature>
<dbReference type="OrthoDB" id="4350218at2"/>
<evidence type="ECO:0000256" key="2">
    <source>
        <dbReference type="SAM" id="Phobius"/>
    </source>
</evidence>
<feature type="compositionally biased region" description="Basic and acidic residues" evidence="1">
    <location>
        <begin position="1"/>
        <end position="15"/>
    </location>
</feature>
<dbReference type="EMBL" id="MWQN01000001">
    <property type="protein sequence ID" value="OPC84296.1"/>
    <property type="molecule type" value="Genomic_DNA"/>
</dbReference>
<keyword evidence="2" id="KW-0812">Transmembrane</keyword>
<protein>
    <submittedName>
        <fullName evidence="3">Uncharacterized protein</fullName>
    </submittedName>
</protein>
<dbReference type="Proteomes" id="UP000190037">
    <property type="component" value="Unassembled WGS sequence"/>
</dbReference>
<proteinExistence type="predicted"/>
<organism evidence="3 4">
    <name type="scientific">Embleya scabrispora</name>
    <dbReference type="NCBI Taxonomy" id="159449"/>
    <lineage>
        <taxon>Bacteria</taxon>
        <taxon>Bacillati</taxon>
        <taxon>Actinomycetota</taxon>
        <taxon>Actinomycetes</taxon>
        <taxon>Kitasatosporales</taxon>
        <taxon>Streptomycetaceae</taxon>
        <taxon>Embleya</taxon>
    </lineage>
</organism>
<feature type="transmembrane region" description="Helical" evidence="2">
    <location>
        <begin position="43"/>
        <end position="66"/>
    </location>
</feature>
<reference evidence="3 4" key="1">
    <citation type="submission" date="2017-03" db="EMBL/GenBank/DDBJ databases">
        <title>Draft genome sequence of Streptomyces scabrisporus NF3, endophyte isolated from Amphipterygium adstringens.</title>
        <authorList>
            <person name="Vazquez M."/>
            <person name="Ceapa C.D."/>
            <person name="Rodriguez Luna D."/>
            <person name="Sanchez Esquivel S."/>
        </authorList>
    </citation>
    <scope>NUCLEOTIDE SEQUENCE [LARGE SCALE GENOMIC DNA]</scope>
    <source>
        <strain evidence="3 4">NF3</strain>
    </source>
</reference>
<gene>
    <name evidence="3" type="ORF">B4N89_28210</name>
</gene>
<evidence type="ECO:0000313" key="4">
    <source>
        <dbReference type="Proteomes" id="UP000190037"/>
    </source>
</evidence>
<dbReference type="STRING" id="159449.B4N89_28210"/>
<keyword evidence="2" id="KW-1133">Transmembrane helix</keyword>
<name>A0A1T3P5G8_9ACTN</name>
<comment type="caution">
    <text evidence="3">The sequence shown here is derived from an EMBL/GenBank/DDBJ whole genome shotgun (WGS) entry which is preliminary data.</text>
</comment>
<dbReference type="AlphaFoldDB" id="A0A1T3P5G8"/>
<accession>A0A1T3P5G8</accession>
<keyword evidence="4" id="KW-1185">Reference proteome</keyword>
<evidence type="ECO:0000313" key="3">
    <source>
        <dbReference type="EMBL" id="OPC84296.1"/>
    </source>
</evidence>
<feature type="region of interest" description="Disordered" evidence="1">
    <location>
        <begin position="1"/>
        <end position="35"/>
    </location>
</feature>
<dbReference type="RefSeq" id="WP_078978590.1">
    <property type="nucleotide sequence ID" value="NZ_MWQN01000001.1"/>
</dbReference>
<evidence type="ECO:0000256" key="1">
    <source>
        <dbReference type="SAM" id="MobiDB-lite"/>
    </source>
</evidence>